<dbReference type="Gene3D" id="3.40.190.10">
    <property type="entry name" value="Periplasmic binding protein-like II"/>
    <property type="match status" value="1"/>
</dbReference>
<evidence type="ECO:0000256" key="8">
    <source>
        <dbReference type="ARBA" id="ARBA00023180"/>
    </source>
</evidence>
<feature type="domain" description="Receptor ligand binding region" evidence="11">
    <location>
        <begin position="3"/>
        <end position="184"/>
    </location>
</feature>
<dbReference type="InterPro" id="IPR015683">
    <property type="entry name" value="Ionotropic_Glu_rcpt"/>
</dbReference>
<dbReference type="PANTHER" id="PTHR18966">
    <property type="entry name" value="IONOTROPIC GLUTAMATE RECEPTOR"/>
    <property type="match status" value="1"/>
</dbReference>
<dbReference type="InterPro" id="IPR019594">
    <property type="entry name" value="Glu/Gly-bd"/>
</dbReference>
<dbReference type="Pfam" id="PF10613">
    <property type="entry name" value="Lig_chan-Glu_bd"/>
    <property type="match status" value="1"/>
</dbReference>
<evidence type="ECO:0000256" key="2">
    <source>
        <dbReference type="ARBA" id="ARBA00022448"/>
    </source>
</evidence>
<reference evidence="13 14" key="1">
    <citation type="submission" date="2021-06" db="EMBL/GenBank/DDBJ databases">
        <title>Caerostris extrusa draft genome.</title>
        <authorList>
            <person name="Kono N."/>
            <person name="Arakawa K."/>
        </authorList>
    </citation>
    <scope>NUCLEOTIDE SEQUENCE [LARGE SCALE GENOMIC DNA]</scope>
</reference>
<keyword evidence="10" id="KW-0407">Ion channel</keyword>
<dbReference type="AlphaFoldDB" id="A0AAV4SFF4"/>
<keyword evidence="3" id="KW-0812">Transmembrane</keyword>
<dbReference type="InterPro" id="IPR028082">
    <property type="entry name" value="Peripla_BP_I"/>
</dbReference>
<dbReference type="GO" id="GO:0015276">
    <property type="term" value="F:ligand-gated monoatomic ion channel activity"/>
    <property type="evidence" value="ECO:0007669"/>
    <property type="project" value="InterPro"/>
</dbReference>
<evidence type="ECO:0000256" key="7">
    <source>
        <dbReference type="ARBA" id="ARBA00023170"/>
    </source>
</evidence>
<keyword evidence="5" id="KW-0406">Ion transport</keyword>
<sequence>MKLQELMKLRNQNNVKISLQQYTVDFQYNKILKDIRKKGETNIVLEVPTSRIKDVLAEAQKAGMLTEYHNYLITSLDFHTLDLSPFQHSRSNISAFRIVSPDSQYYGREARSWTFGRKENSLKKRNAFDKTALLVDAVNLYARALHAVSTVQAISARSVSCDNTAVWPYGSDLIDAIKKTKNEGDRQGTEVGSRLHFVGEWDPKRSLVFSRNYSRDYSEAKDNLQNITLRVTSIESKPYTMIKKRRLLISDRNYGKKHENGTWVGMIGAVINREVDLAIADLTITLEREEVVDFTMPFMNLGISILLRNPLKVAQKLFSF</sequence>
<dbReference type="EMBL" id="BPLR01009435">
    <property type="protein sequence ID" value="GIY31921.1"/>
    <property type="molecule type" value="Genomic_DNA"/>
</dbReference>
<evidence type="ECO:0000259" key="11">
    <source>
        <dbReference type="Pfam" id="PF01094"/>
    </source>
</evidence>
<protein>
    <submittedName>
        <fullName evidence="13">Glutamate receptor ionotropic, kainate 3</fullName>
    </submittedName>
</protein>
<keyword evidence="4" id="KW-1133">Transmembrane helix</keyword>
<evidence type="ECO:0000256" key="10">
    <source>
        <dbReference type="ARBA" id="ARBA00023303"/>
    </source>
</evidence>
<gene>
    <name evidence="13" type="primary">GRIK3</name>
    <name evidence="13" type="ORF">CEXT_705732</name>
</gene>
<evidence type="ECO:0000256" key="6">
    <source>
        <dbReference type="ARBA" id="ARBA00023136"/>
    </source>
</evidence>
<dbReference type="Gene3D" id="3.40.50.2300">
    <property type="match status" value="2"/>
</dbReference>
<evidence type="ECO:0000256" key="9">
    <source>
        <dbReference type="ARBA" id="ARBA00023286"/>
    </source>
</evidence>
<proteinExistence type="predicted"/>
<evidence type="ECO:0000313" key="13">
    <source>
        <dbReference type="EMBL" id="GIY31921.1"/>
    </source>
</evidence>
<comment type="subcellular location">
    <subcellularLocation>
        <location evidence="1">Membrane</location>
        <topology evidence="1">Multi-pass membrane protein</topology>
    </subcellularLocation>
</comment>
<comment type="caution">
    <text evidence="13">The sequence shown here is derived from an EMBL/GenBank/DDBJ whole genome shotgun (WGS) entry which is preliminary data.</text>
</comment>
<evidence type="ECO:0000259" key="12">
    <source>
        <dbReference type="Pfam" id="PF10613"/>
    </source>
</evidence>
<evidence type="ECO:0000256" key="3">
    <source>
        <dbReference type="ARBA" id="ARBA00022692"/>
    </source>
</evidence>
<keyword evidence="6" id="KW-0472">Membrane</keyword>
<organism evidence="13 14">
    <name type="scientific">Caerostris extrusa</name>
    <name type="common">Bark spider</name>
    <name type="synonym">Caerostris bankana</name>
    <dbReference type="NCBI Taxonomy" id="172846"/>
    <lineage>
        <taxon>Eukaryota</taxon>
        <taxon>Metazoa</taxon>
        <taxon>Ecdysozoa</taxon>
        <taxon>Arthropoda</taxon>
        <taxon>Chelicerata</taxon>
        <taxon>Arachnida</taxon>
        <taxon>Araneae</taxon>
        <taxon>Araneomorphae</taxon>
        <taxon>Entelegynae</taxon>
        <taxon>Araneoidea</taxon>
        <taxon>Araneidae</taxon>
        <taxon>Caerostris</taxon>
    </lineage>
</organism>
<name>A0AAV4SFF4_CAEEX</name>
<feature type="domain" description="Ionotropic glutamate receptor L-glutamate and glycine-binding" evidence="12">
    <location>
        <begin position="249"/>
        <end position="310"/>
    </location>
</feature>
<dbReference type="Pfam" id="PF01094">
    <property type="entry name" value="ANF_receptor"/>
    <property type="match status" value="1"/>
</dbReference>
<dbReference type="Proteomes" id="UP001054945">
    <property type="component" value="Unassembled WGS sequence"/>
</dbReference>
<keyword evidence="2" id="KW-0813">Transport</keyword>
<dbReference type="InterPro" id="IPR001828">
    <property type="entry name" value="ANF_lig-bd_rcpt"/>
</dbReference>
<accession>A0AAV4SFF4</accession>
<evidence type="ECO:0000313" key="14">
    <source>
        <dbReference type="Proteomes" id="UP001054945"/>
    </source>
</evidence>
<evidence type="ECO:0000256" key="5">
    <source>
        <dbReference type="ARBA" id="ARBA00023065"/>
    </source>
</evidence>
<keyword evidence="8" id="KW-0325">Glycoprotein</keyword>
<keyword evidence="7 13" id="KW-0675">Receptor</keyword>
<dbReference type="SUPFAM" id="SSF53850">
    <property type="entry name" value="Periplasmic binding protein-like II"/>
    <property type="match status" value="1"/>
</dbReference>
<evidence type="ECO:0000256" key="4">
    <source>
        <dbReference type="ARBA" id="ARBA00022989"/>
    </source>
</evidence>
<evidence type="ECO:0000256" key="1">
    <source>
        <dbReference type="ARBA" id="ARBA00004141"/>
    </source>
</evidence>
<dbReference type="SUPFAM" id="SSF53822">
    <property type="entry name" value="Periplasmic binding protein-like I"/>
    <property type="match status" value="1"/>
</dbReference>
<keyword evidence="9" id="KW-1071">Ligand-gated ion channel</keyword>
<dbReference type="GO" id="GO:0016020">
    <property type="term" value="C:membrane"/>
    <property type="evidence" value="ECO:0007669"/>
    <property type="project" value="UniProtKB-SubCell"/>
</dbReference>
<keyword evidence="14" id="KW-1185">Reference proteome</keyword>